<dbReference type="InterPro" id="IPR035068">
    <property type="entry name" value="TldD/PmbA_N"/>
</dbReference>
<dbReference type="InterPro" id="IPR045569">
    <property type="entry name" value="Metalloprtase-TldD/E_C"/>
</dbReference>
<dbReference type="Pfam" id="PF01523">
    <property type="entry name" value="PmbA_TldD_1st"/>
    <property type="match status" value="1"/>
</dbReference>
<feature type="domain" description="Metalloprotease TldD/E central" evidence="4">
    <location>
        <begin position="126"/>
        <end position="232"/>
    </location>
</feature>
<dbReference type="PANTHER" id="PTHR43421">
    <property type="entry name" value="METALLOPROTEASE PMBA"/>
    <property type="match status" value="1"/>
</dbReference>
<sequence>MRPTDSRLSYSQSQLADLSRRVLEHARAMGATHAETEISEGVGQNVSVRLGEVETLEYNRDKGMGVTVYLGQKKGHAASSDLSDDALRDTVAAALAIAGHTASDPDAGLADPALQATSFPDLDLCHPWALSVDDAIELARETEAAARAIDARINNSEGGSVSSHLSQFVYANSQGFCQGYASTRHSLSAAVVASDGESMQRDYWYSSARHPEDLLSAAEVGRMAGERTVRRLGGRQAPTGVFPVLFDPMMAAGLIDHFVSAASGGALYRKASFLVDTAGTQVFNPVITLEEDPFILRGMASGAFDNEGVATRARTVVEQGVLTGYFLSSYSARKLGLASTGNAGGSHNLTLASTGQSFDKLVRMVGRGLLVTELLGHGVNTVTGDYSRGAAGFWIENGEIAYPVEEITIAANLKDLYHGMIAVGTDRQIRGGKRTGSVLVERMTIAGQS</sequence>
<dbReference type="GO" id="GO:0006508">
    <property type="term" value="P:proteolysis"/>
    <property type="evidence" value="ECO:0007669"/>
    <property type="project" value="InterPro"/>
</dbReference>
<protein>
    <submittedName>
        <fullName evidence="5">Peptidase PMbA</fullName>
    </submittedName>
</protein>
<reference evidence="6" key="1">
    <citation type="submission" date="2017-06" db="EMBL/GenBank/DDBJ databases">
        <title>Whole genome sequence of Laribacter hongkongensis LHGZ1.</title>
        <authorList>
            <person name="Chen D."/>
            <person name="Wu H."/>
            <person name="Chen J."/>
        </authorList>
    </citation>
    <scope>NUCLEOTIDE SEQUENCE [LARGE SCALE GENOMIC DNA]</scope>
    <source>
        <strain evidence="6">LHGZ1</strain>
    </source>
</reference>
<dbReference type="Pfam" id="PF19289">
    <property type="entry name" value="PmbA_TldD_3rd"/>
    <property type="match status" value="1"/>
</dbReference>
<dbReference type="PANTHER" id="PTHR43421:SF1">
    <property type="entry name" value="METALLOPROTEASE PMBA"/>
    <property type="match status" value="1"/>
</dbReference>
<dbReference type="Gene3D" id="3.30.2290.10">
    <property type="entry name" value="PmbA/TldD superfamily"/>
    <property type="match status" value="1"/>
</dbReference>
<evidence type="ECO:0000259" key="2">
    <source>
        <dbReference type="Pfam" id="PF01523"/>
    </source>
</evidence>
<accession>A0A248LJN8</accession>
<dbReference type="InterPro" id="IPR047657">
    <property type="entry name" value="PmbA"/>
</dbReference>
<dbReference type="InterPro" id="IPR036059">
    <property type="entry name" value="TldD/PmbA_sf"/>
</dbReference>
<dbReference type="Proteomes" id="UP000197424">
    <property type="component" value="Chromosome"/>
</dbReference>
<dbReference type="NCBIfam" id="NF008268">
    <property type="entry name" value="PRK11040.1"/>
    <property type="match status" value="1"/>
</dbReference>
<proteinExistence type="inferred from homology"/>
<dbReference type="GO" id="GO:0005829">
    <property type="term" value="C:cytosol"/>
    <property type="evidence" value="ECO:0007669"/>
    <property type="project" value="TreeGrafter"/>
</dbReference>
<evidence type="ECO:0000259" key="4">
    <source>
        <dbReference type="Pfam" id="PF19290"/>
    </source>
</evidence>
<dbReference type="AlphaFoldDB" id="A0A248LJN8"/>
<evidence type="ECO:0000313" key="5">
    <source>
        <dbReference type="EMBL" id="ASJ24674.1"/>
    </source>
</evidence>
<dbReference type="SUPFAM" id="SSF111283">
    <property type="entry name" value="Putative modulator of DNA gyrase, PmbA/TldD"/>
    <property type="match status" value="1"/>
</dbReference>
<name>A0A248LJN8_9NEIS</name>
<dbReference type="OrthoDB" id="9803618at2"/>
<organism evidence="5 6">
    <name type="scientific">Laribacter hongkongensis</name>
    <dbReference type="NCBI Taxonomy" id="168471"/>
    <lineage>
        <taxon>Bacteria</taxon>
        <taxon>Pseudomonadati</taxon>
        <taxon>Pseudomonadota</taxon>
        <taxon>Betaproteobacteria</taxon>
        <taxon>Neisseriales</taxon>
        <taxon>Aquaspirillaceae</taxon>
        <taxon>Laribacter</taxon>
    </lineage>
</organism>
<dbReference type="RefSeq" id="WP_088860870.1">
    <property type="nucleotide sequence ID" value="NZ_CP022115.1"/>
</dbReference>
<dbReference type="InterPro" id="IPR045570">
    <property type="entry name" value="Metalloprtase-TldD/E_cen_dom"/>
</dbReference>
<evidence type="ECO:0000259" key="3">
    <source>
        <dbReference type="Pfam" id="PF19289"/>
    </source>
</evidence>
<dbReference type="Pfam" id="PF19290">
    <property type="entry name" value="PmbA_TldD_2nd"/>
    <property type="match status" value="1"/>
</dbReference>
<comment type="similarity">
    <text evidence="1">Belongs to the peptidase U62 family.</text>
</comment>
<evidence type="ECO:0000256" key="1">
    <source>
        <dbReference type="ARBA" id="ARBA00005836"/>
    </source>
</evidence>
<gene>
    <name evidence="5" type="primary">mbA</name>
    <name evidence="5" type="ORF">LHGZ1_1843</name>
</gene>
<dbReference type="EMBL" id="CP022115">
    <property type="protein sequence ID" value="ASJ24674.1"/>
    <property type="molecule type" value="Genomic_DNA"/>
</dbReference>
<evidence type="ECO:0000313" key="6">
    <source>
        <dbReference type="Proteomes" id="UP000197424"/>
    </source>
</evidence>
<dbReference type="InterPro" id="IPR002510">
    <property type="entry name" value="Metalloprtase-TldD/E_N"/>
</dbReference>
<dbReference type="GO" id="GO:0008237">
    <property type="term" value="F:metallopeptidase activity"/>
    <property type="evidence" value="ECO:0007669"/>
    <property type="project" value="InterPro"/>
</dbReference>
<feature type="domain" description="Metalloprotease TldD/E N-terminal" evidence="2">
    <location>
        <begin position="37"/>
        <end position="98"/>
    </location>
</feature>
<feature type="domain" description="Metalloprotease TldD/E C-terminal" evidence="3">
    <location>
        <begin position="239"/>
        <end position="447"/>
    </location>
</feature>